<dbReference type="SUPFAM" id="SSF53850">
    <property type="entry name" value="Periplasmic binding protein-like II"/>
    <property type="match status" value="1"/>
</dbReference>
<dbReference type="AlphaFoldDB" id="A0A512H775"/>
<dbReference type="PROSITE" id="PS50931">
    <property type="entry name" value="HTH_LYSR"/>
    <property type="match status" value="1"/>
</dbReference>
<dbReference type="Pfam" id="PF00126">
    <property type="entry name" value="HTH_1"/>
    <property type="match status" value="1"/>
</dbReference>
<reference evidence="6 7" key="1">
    <citation type="submission" date="2019-07" db="EMBL/GenBank/DDBJ databases">
        <title>Whole genome shotgun sequence of Rhodospirillum oryzae NBRC 107573.</title>
        <authorList>
            <person name="Hosoyama A."/>
            <person name="Uohara A."/>
            <person name="Ohji S."/>
            <person name="Ichikawa N."/>
        </authorList>
    </citation>
    <scope>NUCLEOTIDE SEQUENCE [LARGE SCALE GENOMIC DNA]</scope>
    <source>
        <strain evidence="6 7">NBRC 107573</strain>
    </source>
</reference>
<dbReference type="CDD" id="cd08432">
    <property type="entry name" value="PBP2_GcdR_TrpI_HvrB_AmpR_like"/>
    <property type="match status" value="1"/>
</dbReference>
<keyword evidence="3" id="KW-0238">DNA-binding</keyword>
<dbReference type="EMBL" id="BJZO01000033">
    <property type="protein sequence ID" value="GEO81309.1"/>
    <property type="molecule type" value="Genomic_DNA"/>
</dbReference>
<keyword evidence="7" id="KW-1185">Reference proteome</keyword>
<dbReference type="NCBIfam" id="NF008352">
    <property type="entry name" value="PRK11139.1"/>
    <property type="match status" value="1"/>
</dbReference>
<name>A0A512H775_9PROT</name>
<keyword evidence="4" id="KW-0804">Transcription</keyword>
<dbReference type="InterPro" id="IPR036388">
    <property type="entry name" value="WH-like_DNA-bd_sf"/>
</dbReference>
<protein>
    <submittedName>
        <fullName evidence="6">LysR family transcriptional regulator</fullName>
    </submittedName>
</protein>
<dbReference type="Gene3D" id="3.40.190.10">
    <property type="entry name" value="Periplasmic binding protein-like II"/>
    <property type="match status" value="2"/>
</dbReference>
<accession>A0A512H775</accession>
<dbReference type="Pfam" id="PF03466">
    <property type="entry name" value="LysR_substrate"/>
    <property type="match status" value="1"/>
</dbReference>
<dbReference type="PANTHER" id="PTHR30537:SF26">
    <property type="entry name" value="GLYCINE CLEAVAGE SYSTEM TRANSCRIPTIONAL ACTIVATOR"/>
    <property type="match status" value="1"/>
</dbReference>
<feature type="domain" description="HTH lysR-type" evidence="5">
    <location>
        <begin position="21"/>
        <end position="78"/>
    </location>
</feature>
<evidence type="ECO:0000256" key="1">
    <source>
        <dbReference type="ARBA" id="ARBA00009437"/>
    </source>
</evidence>
<dbReference type="InterPro" id="IPR005119">
    <property type="entry name" value="LysR_subst-bd"/>
</dbReference>
<dbReference type="PRINTS" id="PR00039">
    <property type="entry name" value="HTHLYSR"/>
</dbReference>
<evidence type="ECO:0000256" key="4">
    <source>
        <dbReference type="ARBA" id="ARBA00023163"/>
    </source>
</evidence>
<evidence type="ECO:0000259" key="5">
    <source>
        <dbReference type="PROSITE" id="PS50931"/>
    </source>
</evidence>
<comment type="similarity">
    <text evidence="1">Belongs to the LysR transcriptional regulatory family.</text>
</comment>
<evidence type="ECO:0000313" key="7">
    <source>
        <dbReference type="Proteomes" id="UP000321567"/>
    </source>
</evidence>
<dbReference type="SUPFAM" id="SSF46785">
    <property type="entry name" value="Winged helix' DNA-binding domain"/>
    <property type="match status" value="1"/>
</dbReference>
<evidence type="ECO:0000256" key="3">
    <source>
        <dbReference type="ARBA" id="ARBA00023125"/>
    </source>
</evidence>
<proteinExistence type="inferred from homology"/>
<dbReference type="Gene3D" id="1.10.10.10">
    <property type="entry name" value="Winged helix-like DNA-binding domain superfamily/Winged helix DNA-binding domain"/>
    <property type="match status" value="1"/>
</dbReference>
<gene>
    <name evidence="6" type="ORF">ROR02_14400</name>
</gene>
<evidence type="ECO:0000313" key="6">
    <source>
        <dbReference type="EMBL" id="GEO81309.1"/>
    </source>
</evidence>
<evidence type="ECO:0000256" key="2">
    <source>
        <dbReference type="ARBA" id="ARBA00023015"/>
    </source>
</evidence>
<dbReference type="Proteomes" id="UP000321567">
    <property type="component" value="Unassembled WGS sequence"/>
</dbReference>
<dbReference type="InterPro" id="IPR058163">
    <property type="entry name" value="LysR-type_TF_proteobact-type"/>
</dbReference>
<keyword evidence="2" id="KW-0805">Transcription regulation</keyword>
<dbReference type="GO" id="GO:0006351">
    <property type="term" value="P:DNA-templated transcription"/>
    <property type="evidence" value="ECO:0007669"/>
    <property type="project" value="TreeGrafter"/>
</dbReference>
<dbReference type="InterPro" id="IPR000847">
    <property type="entry name" value="LysR_HTH_N"/>
</dbReference>
<dbReference type="FunFam" id="1.10.10.10:FF:000038">
    <property type="entry name" value="Glycine cleavage system transcriptional activator"/>
    <property type="match status" value="1"/>
</dbReference>
<sequence>MLWASMNKIYPGFSLMAPSLPPLNALRTFAVAARRLSFTLAAQELGVTQAAVSHQIRSLETWLGVELFKRRNKQVILTESGQVYAVAVNQALDEIAEATAALVRADSRGGGLTLSTMSSFAIKWLVHRLSGFLNSHPEVAVRLHTSMELASFAGDGVDVAVRMARKVADGLHADLLLEEELMPVCSPALLEGPRPLRDPADLRHHVLLQDVGISWSWWLDPLGLRGLDGQRPVRGPGYLDSALAIQACIDGQGVMLGRTVIVEDDIQAGRLIEPFSVRVPNPMKYWLVCPPSHLIRPPVRAFRDWILAEAQAWSRLHPAGPA</sequence>
<organism evidence="6 7">
    <name type="scientific">Pararhodospirillum oryzae</name>
    <dbReference type="NCBI Taxonomy" id="478448"/>
    <lineage>
        <taxon>Bacteria</taxon>
        <taxon>Pseudomonadati</taxon>
        <taxon>Pseudomonadota</taxon>
        <taxon>Alphaproteobacteria</taxon>
        <taxon>Rhodospirillales</taxon>
        <taxon>Rhodospirillaceae</taxon>
        <taxon>Pararhodospirillum</taxon>
    </lineage>
</organism>
<dbReference type="PANTHER" id="PTHR30537">
    <property type="entry name" value="HTH-TYPE TRANSCRIPTIONAL REGULATOR"/>
    <property type="match status" value="1"/>
</dbReference>
<dbReference type="InterPro" id="IPR036390">
    <property type="entry name" value="WH_DNA-bd_sf"/>
</dbReference>
<dbReference type="GO" id="GO:0043565">
    <property type="term" value="F:sequence-specific DNA binding"/>
    <property type="evidence" value="ECO:0007669"/>
    <property type="project" value="TreeGrafter"/>
</dbReference>
<comment type="caution">
    <text evidence="6">The sequence shown here is derived from an EMBL/GenBank/DDBJ whole genome shotgun (WGS) entry which is preliminary data.</text>
</comment>
<dbReference type="GO" id="GO:0003700">
    <property type="term" value="F:DNA-binding transcription factor activity"/>
    <property type="evidence" value="ECO:0007669"/>
    <property type="project" value="InterPro"/>
</dbReference>